<protein>
    <recommendedName>
        <fullName evidence="1">DUF2134 domain-containing protein</fullName>
    </recommendedName>
</protein>
<organism evidence="2 3">
    <name type="scientific">Caballeronia concitans</name>
    <dbReference type="NCBI Taxonomy" id="1777133"/>
    <lineage>
        <taxon>Bacteria</taxon>
        <taxon>Pseudomonadati</taxon>
        <taxon>Pseudomonadota</taxon>
        <taxon>Betaproteobacteria</taxon>
        <taxon>Burkholderiales</taxon>
        <taxon>Burkholderiaceae</taxon>
        <taxon>Caballeronia</taxon>
    </lineage>
</organism>
<name>A0A658R598_9BURK</name>
<proteinExistence type="predicted"/>
<gene>
    <name evidence="2" type="ORF">AWB72_05561</name>
</gene>
<accession>A0A658R598</accession>
<dbReference type="InterPro" id="IPR018705">
    <property type="entry name" value="DUF2134_membrane"/>
</dbReference>
<dbReference type="OrthoDB" id="8894266at2"/>
<dbReference type="AlphaFoldDB" id="A0A658R598"/>
<evidence type="ECO:0000259" key="1">
    <source>
        <dbReference type="Pfam" id="PF09977"/>
    </source>
</evidence>
<keyword evidence="3" id="KW-1185">Reference proteome</keyword>
<reference evidence="2 3" key="1">
    <citation type="submission" date="2016-01" db="EMBL/GenBank/DDBJ databases">
        <authorList>
            <person name="Peeters C."/>
        </authorList>
    </citation>
    <scope>NUCLEOTIDE SEQUENCE [LARGE SCALE GENOMIC DNA]</scope>
    <source>
        <strain evidence="2">LMG 29315</strain>
    </source>
</reference>
<feature type="domain" description="DUF2134" evidence="1">
    <location>
        <begin position="43"/>
        <end position="148"/>
    </location>
</feature>
<dbReference type="EMBL" id="FCNV02000025">
    <property type="protein sequence ID" value="SAL52249.1"/>
    <property type="molecule type" value="Genomic_DNA"/>
</dbReference>
<comment type="caution">
    <text evidence="2">The sequence shown here is derived from an EMBL/GenBank/DDBJ whole genome shotgun (WGS) entry which is preliminary data.</text>
</comment>
<dbReference type="Pfam" id="PF09977">
    <property type="entry name" value="Tad_C"/>
    <property type="match status" value="1"/>
</dbReference>
<evidence type="ECO:0000313" key="2">
    <source>
        <dbReference type="EMBL" id="SAL52249.1"/>
    </source>
</evidence>
<evidence type="ECO:0000313" key="3">
    <source>
        <dbReference type="Proteomes" id="UP000198263"/>
    </source>
</evidence>
<sequence>MSLVMPSVLLMVLMAGAVAVDMGHLFVVQAELRTAADAAALSGAASLLPGNSSGPNWSAAQAAAASAVSLNTSDGVTLHDASVQAGYWNVSGSPASMQATTITPGTYDTTAIQVTVSRAPGLNGGPVSYFLAPLFGMNNGPASATSVAMVSGPGSIAPGGLFPVAIATCIYNLYWNAQTGMPKTDPSGAAYTVSFGTGSNVNGCQTGQWTSFQTDANNVPTVRGFIANGNPTAVNIGDAIWIEPGTKTTLYSDVQSKATANGNTKGIDVILPVVNDATAHSVQPIVAFAAFHIDKADGGSGKYIQGHFLAGYKIKTAGNGNVGPYYGAYLPPRLAH</sequence>
<dbReference type="Proteomes" id="UP000198263">
    <property type="component" value="Unassembled WGS sequence"/>
</dbReference>